<feature type="region of interest" description="Disordered" evidence="1">
    <location>
        <begin position="725"/>
        <end position="748"/>
    </location>
</feature>
<feature type="region of interest" description="Disordered" evidence="1">
    <location>
        <begin position="922"/>
        <end position="989"/>
    </location>
</feature>
<feature type="region of interest" description="Disordered" evidence="1">
    <location>
        <begin position="226"/>
        <end position="340"/>
    </location>
</feature>
<name>A0AAW0MUC8_9GOBI</name>
<evidence type="ECO:0000313" key="3">
    <source>
        <dbReference type="Proteomes" id="UP001460270"/>
    </source>
</evidence>
<feature type="compositionally biased region" description="Polar residues" evidence="1">
    <location>
        <begin position="255"/>
        <end position="269"/>
    </location>
</feature>
<feature type="compositionally biased region" description="Polar residues" evidence="1">
    <location>
        <begin position="226"/>
        <end position="239"/>
    </location>
</feature>
<dbReference type="EMBL" id="JBBPFD010000022">
    <property type="protein sequence ID" value="KAK7881549.1"/>
    <property type="molecule type" value="Genomic_DNA"/>
</dbReference>
<proteinExistence type="predicted"/>
<sequence>MATAAAPTQILVQFSQDSAIYRDPQRSSRLRTFTTTILLTRYFYFYCYYHYYYYYYYYYYPYQLRQQAALLLLYPEADNNNESLNRGGTGGRVRVLRLAAKLRAWPNSGLCSAGGQGEGAAPPDERSGLLEPPNAAAAAAANQDNTTQERLKHGTLGLLQHVGTECEESAITKQPTDPNRGETGPGPAHRQDTITSNTALTETLSAAPERQAQAEVKLITKETFTEGCNGNNTLSTSPEEMNKAERTSKDRDRTSNSCFSAGPESQNQMEAALISQEAPEEKKNAELTEKTFTKDGKSSKSFSASPESEMILNSQDAFTKEQTSKEQTKTFSANPEQSNNVETLSQNHLVSQQASAKDCCSEKRSDRSVQEAGVTDAHVESCDALCTEQEQLHRQNVFNSETERSQEEQKDNERLNTDVTLDLTQKNDTKTIDFTPFFNNAPGFGQNTERLTLCGNENSDGFSSNESPAHNLEIPLQNSEDNMEVCVVKAALGEGFEKRTRSFYSLCPIDDADDLDAQEAGQKQQEETQSSVSASPLPAESHDQHASQISPLKSADKTQTVHLKTQLSRGSRSDVCRADFEKSSEDSDEQTAESDSDFSQNNPRLEQDREQKIHLTFAQNCDKTADTDTDSSLSPNEEAEVAGMAASLDSPVVLKEQEMVSSYLTLLSAEPREELLESNPSAVDSGDHTENGIKTATDRETVKQCSLVESQVKVQAANVENSQQIVLNSDTEKSQDEQTDNGHSNADITLDFKLNNDTKSSFSSADSEIKAAARNIQNNERAASFETGDDHKLSVSSDGDSLQTVSDAQVIHVEMVKELNLASPLPQEQDSKSKCKAFSEEEISVLTEESEQSERQVRLDSAYENTTSYLSVFASDSQIQNVCVNGDVYEKDADSEVHKTVKVCSLSEENVIKSDVMKEELNAESAASDSSSFGSRQSSEEVSEETPDRTEDENHRMLTPDSAVDGEEQNVTLSPECKDSAVDGEDTTLSKDCKNSAVTLSPDCIDSVVHREDLTLSSSFKDSAVDGVDVTLFPDCENSAVDGEEHHTILAPDCKDSTVDGEDMTRSPNCKDSVETGSIDCKDSGVDGEDVTISTDCENSDVNETILAPDLKDSAVDGVDMTLSPDCAAVNEEEHHTILAPDCKDSAVNEGEHHTILTPGCKDSAVDGVDMTLSPDCENSAVNEEEHHTILASECKDAAVDRDLAFAEVDPGQIDVYASTPSYEIHRDPGLTSLTPAPDDEEESGMRHMVSELLGEEAHSSACRLYPQTWIKLGLEQSGEGWAQGAAQAPHASAGPGHGAEHIPPSVSELQPSMALLGAFPYSTVTPQGGCVWDWHTGNEPVTTSVLNPEAKSWTGASFTFDTPEQQWVEYSSVQPDHNGFAPELCVQTMGLLEADAVYDPSLQFDSFCCEATVNGNTRALTPVLTSTPAPVTAPVTVTALSWLLIRPFSCSCLRRGPSETPERPAVLPHQGTLV</sequence>
<feature type="compositionally biased region" description="Basic and acidic residues" evidence="1">
    <location>
        <begin position="318"/>
        <end position="328"/>
    </location>
</feature>
<feature type="region of interest" description="Disordered" evidence="1">
    <location>
        <begin position="780"/>
        <end position="801"/>
    </location>
</feature>
<reference evidence="3" key="1">
    <citation type="submission" date="2024-04" db="EMBL/GenBank/DDBJ databases">
        <title>Salinicola lusitanus LLJ914,a marine bacterium isolated from the Okinawa Trough.</title>
        <authorList>
            <person name="Li J."/>
        </authorList>
    </citation>
    <scope>NUCLEOTIDE SEQUENCE [LARGE SCALE GENOMIC DNA]</scope>
</reference>
<feature type="compositionally biased region" description="Polar residues" evidence="1">
    <location>
        <begin position="546"/>
        <end position="570"/>
    </location>
</feature>
<organism evidence="2 3">
    <name type="scientific">Mugilogobius chulae</name>
    <name type="common">yellowstripe goby</name>
    <dbReference type="NCBI Taxonomy" id="88201"/>
    <lineage>
        <taxon>Eukaryota</taxon>
        <taxon>Metazoa</taxon>
        <taxon>Chordata</taxon>
        <taxon>Craniata</taxon>
        <taxon>Vertebrata</taxon>
        <taxon>Euteleostomi</taxon>
        <taxon>Actinopterygii</taxon>
        <taxon>Neopterygii</taxon>
        <taxon>Teleostei</taxon>
        <taxon>Neoteleostei</taxon>
        <taxon>Acanthomorphata</taxon>
        <taxon>Gobiaria</taxon>
        <taxon>Gobiiformes</taxon>
        <taxon>Gobioidei</taxon>
        <taxon>Gobiidae</taxon>
        <taxon>Gobionellinae</taxon>
        <taxon>Mugilogobius</taxon>
    </lineage>
</organism>
<feature type="compositionally biased region" description="Basic and acidic residues" evidence="1">
    <location>
        <begin position="279"/>
        <end position="298"/>
    </location>
</feature>
<feature type="region of interest" description="Disordered" evidence="1">
    <location>
        <begin position="167"/>
        <end position="193"/>
    </location>
</feature>
<feature type="compositionally biased region" description="Basic and acidic residues" evidence="1">
    <location>
        <begin position="571"/>
        <end position="585"/>
    </location>
</feature>
<feature type="region of interest" description="Disordered" evidence="1">
    <location>
        <begin position="517"/>
        <end position="603"/>
    </location>
</feature>
<feature type="compositionally biased region" description="Polar residues" evidence="1">
    <location>
        <begin position="331"/>
        <end position="340"/>
    </location>
</feature>
<keyword evidence="3" id="KW-1185">Reference proteome</keyword>
<accession>A0AAW0MUC8</accession>
<feature type="compositionally biased region" description="Polar residues" evidence="1">
    <location>
        <begin position="521"/>
        <end position="534"/>
    </location>
</feature>
<evidence type="ECO:0000256" key="1">
    <source>
        <dbReference type="SAM" id="MobiDB-lite"/>
    </source>
</evidence>
<dbReference type="Proteomes" id="UP001460270">
    <property type="component" value="Unassembled WGS sequence"/>
</dbReference>
<feature type="region of interest" description="Disordered" evidence="1">
    <location>
        <begin position="396"/>
        <end position="418"/>
    </location>
</feature>
<gene>
    <name evidence="2" type="ORF">WMY93_029958</name>
</gene>
<feature type="compositionally biased region" description="Basic and acidic residues" evidence="1">
    <location>
        <begin position="401"/>
        <end position="416"/>
    </location>
</feature>
<feature type="compositionally biased region" description="Basic and acidic residues" evidence="1">
    <location>
        <begin position="946"/>
        <end position="958"/>
    </location>
</feature>
<feature type="compositionally biased region" description="Basic and acidic residues" evidence="1">
    <location>
        <begin position="240"/>
        <end position="254"/>
    </location>
</feature>
<evidence type="ECO:0000313" key="2">
    <source>
        <dbReference type="EMBL" id="KAK7881549.1"/>
    </source>
</evidence>
<comment type="caution">
    <text evidence="2">The sequence shown here is derived from an EMBL/GenBank/DDBJ whole genome shotgun (WGS) entry which is preliminary data.</text>
</comment>
<feature type="region of interest" description="Disordered" evidence="1">
    <location>
        <begin position="1282"/>
        <end position="1306"/>
    </location>
</feature>
<feature type="compositionally biased region" description="Low complexity" evidence="1">
    <location>
        <begin position="923"/>
        <end position="937"/>
    </location>
</feature>
<feature type="compositionally biased region" description="Low complexity" evidence="1">
    <location>
        <begin position="299"/>
        <end position="309"/>
    </location>
</feature>
<protein>
    <submittedName>
        <fullName evidence="2">Uncharacterized protein</fullName>
    </submittedName>
</protein>
<feature type="compositionally biased region" description="Acidic residues" evidence="1">
    <location>
        <begin position="586"/>
        <end position="596"/>
    </location>
</feature>
<feature type="compositionally biased region" description="Low complexity" evidence="1">
    <location>
        <begin position="1283"/>
        <end position="1295"/>
    </location>
</feature>